<dbReference type="InterPro" id="IPR012000">
    <property type="entry name" value="Thiamin_PyroP_enz_cen_dom"/>
</dbReference>
<dbReference type="EMBL" id="SMYL01000002">
    <property type="protein sequence ID" value="TDK67029.1"/>
    <property type="molecule type" value="Genomic_DNA"/>
</dbReference>
<protein>
    <submittedName>
        <fullName evidence="7">Thiamine pyrophosphate-binding protein</fullName>
    </submittedName>
</protein>
<dbReference type="RefSeq" id="WP_133325869.1">
    <property type="nucleotide sequence ID" value="NZ_SMYL01000002.1"/>
</dbReference>
<keyword evidence="2 3" id="KW-0786">Thiamine pyrophosphate</keyword>
<feature type="domain" description="Thiamine pyrophosphate enzyme TPP-binding" evidence="5">
    <location>
        <begin position="413"/>
        <end position="562"/>
    </location>
</feature>
<dbReference type="PANTHER" id="PTHR18968">
    <property type="entry name" value="THIAMINE PYROPHOSPHATE ENZYMES"/>
    <property type="match status" value="1"/>
</dbReference>
<keyword evidence="8" id="KW-1185">Reference proteome</keyword>
<dbReference type="Gene3D" id="3.40.50.970">
    <property type="match status" value="2"/>
</dbReference>
<dbReference type="PANTHER" id="PTHR18968:SF120">
    <property type="entry name" value="ACETOLACTATE SYNTHASE LARGE SUBUNIT"/>
    <property type="match status" value="1"/>
</dbReference>
<evidence type="ECO:0000256" key="3">
    <source>
        <dbReference type="RuleBase" id="RU362132"/>
    </source>
</evidence>
<dbReference type="GO" id="GO:0050660">
    <property type="term" value="F:flavin adenine dinucleotide binding"/>
    <property type="evidence" value="ECO:0007669"/>
    <property type="project" value="TreeGrafter"/>
</dbReference>
<dbReference type="NCBIfam" id="NF006052">
    <property type="entry name" value="PRK08199.1"/>
    <property type="match status" value="1"/>
</dbReference>
<dbReference type="OrthoDB" id="2254214at2"/>
<dbReference type="InterPro" id="IPR012001">
    <property type="entry name" value="Thiamin_PyroP_enz_TPP-bd_dom"/>
</dbReference>
<dbReference type="SUPFAM" id="SSF52467">
    <property type="entry name" value="DHS-like NAD/FAD-binding domain"/>
    <property type="match status" value="1"/>
</dbReference>
<dbReference type="Pfam" id="PF00205">
    <property type="entry name" value="TPP_enzyme_M"/>
    <property type="match status" value="1"/>
</dbReference>
<sequence length="586" mass="63744">MTNPTSSSNSPASNPSRSGGQLIVDALQIHGVDTIFGVPGESYLPVLDALHEHKSNAKGLDKPIRFIINRQEGGSAFMAEAYGKLTGKPGICFVTRGPGATNASIGVHTAYQDSTPMILFIGQVGNDFVEREAFQEIDYRRMYGQMAKWVAQIDRADRVHEYVARAFQVATSGRPGPVVLALPEDMLSQQVPINAIPAMRHYQAVQASPSQAQIDELKTRLSKAKRPVVILGGGGWNKQACANLRHFAEQQKLPIACAFRFQDLFDNQHPNYIGDVGIGINPKLAERIKQSDLVIAIGPRLGEMTTSGYSILEAPVPKQSLIHIHSDALELGRVYQADMLLNSGMAQIAESLAALPTLDSSAWQASVAQARAEYEANQGPSAIFKDGNHPLNLWECVQELNRQVPADTIITNGAGNHTTWAHRYYRYGEMRTQLAPTSGAMGYSVPSGIAAKITHPERTVITFAGDGEFMMNGQELATAAQYRAGVVILLFNNGMYGTIRMHQEREFPNRQVGTELHNPDFAALARAYGGSGEIVTKTDQFGPALSRALAFSREHSLPALIELRYDVNLITPGATLDAIRDAALSK</sequence>
<evidence type="ECO:0000259" key="6">
    <source>
        <dbReference type="Pfam" id="PF02776"/>
    </source>
</evidence>
<evidence type="ECO:0000259" key="4">
    <source>
        <dbReference type="Pfam" id="PF00205"/>
    </source>
</evidence>
<dbReference type="Gene3D" id="3.40.50.1220">
    <property type="entry name" value="TPP-binding domain"/>
    <property type="match status" value="1"/>
</dbReference>
<gene>
    <name evidence="7" type="ORF">E2I14_04430</name>
</gene>
<dbReference type="GO" id="GO:0005948">
    <property type="term" value="C:acetolactate synthase complex"/>
    <property type="evidence" value="ECO:0007669"/>
    <property type="project" value="TreeGrafter"/>
</dbReference>
<dbReference type="AlphaFoldDB" id="A0A4R5W2R1"/>
<dbReference type="Pfam" id="PF02775">
    <property type="entry name" value="TPP_enzyme_C"/>
    <property type="match status" value="1"/>
</dbReference>
<name>A0A4R5W2R1_9BURK</name>
<dbReference type="CDD" id="cd00568">
    <property type="entry name" value="TPP_enzymes"/>
    <property type="match status" value="1"/>
</dbReference>
<dbReference type="GO" id="GO:0009097">
    <property type="term" value="P:isoleucine biosynthetic process"/>
    <property type="evidence" value="ECO:0007669"/>
    <property type="project" value="TreeGrafter"/>
</dbReference>
<dbReference type="CDD" id="cd07035">
    <property type="entry name" value="TPP_PYR_POX_like"/>
    <property type="match status" value="1"/>
</dbReference>
<evidence type="ECO:0000259" key="5">
    <source>
        <dbReference type="Pfam" id="PF02775"/>
    </source>
</evidence>
<dbReference type="FunFam" id="3.40.50.970:FF:000007">
    <property type="entry name" value="Acetolactate synthase"/>
    <property type="match status" value="1"/>
</dbReference>
<evidence type="ECO:0000313" key="7">
    <source>
        <dbReference type="EMBL" id="TDK67029.1"/>
    </source>
</evidence>
<dbReference type="InterPro" id="IPR029061">
    <property type="entry name" value="THDP-binding"/>
</dbReference>
<proteinExistence type="inferred from homology"/>
<evidence type="ECO:0000256" key="2">
    <source>
        <dbReference type="ARBA" id="ARBA00023052"/>
    </source>
</evidence>
<dbReference type="GO" id="GO:0030976">
    <property type="term" value="F:thiamine pyrophosphate binding"/>
    <property type="evidence" value="ECO:0007669"/>
    <property type="project" value="InterPro"/>
</dbReference>
<organism evidence="7 8">
    <name type="scientific">Sapientia aquatica</name>
    <dbReference type="NCBI Taxonomy" id="1549640"/>
    <lineage>
        <taxon>Bacteria</taxon>
        <taxon>Pseudomonadati</taxon>
        <taxon>Pseudomonadota</taxon>
        <taxon>Betaproteobacteria</taxon>
        <taxon>Burkholderiales</taxon>
        <taxon>Oxalobacteraceae</taxon>
        <taxon>Sapientia</taxon>
    </lineage>
</organism>
<dbReference type="SUPFAM" id="SSF52518">
    <property type="entry name" value="Thiamin diphosphate-binding fold (THDP-binding)"/>
    <property type="match status" value="2"/>
</dbReference>
<dbReference type="InterPro" id="IPR011766">
    <property type="entry name" value="TPP_enzyme_TPP-bd"/>
</dbReference>
<dbReference type="Pfam" id="PF02776">
    <property type="entry name" value="TPP_enzyme_N"/>
    <property type="match status" value="1"/>
</dbReference>
<feature type="domain" description="Thiamine pyrophosphate enzyme central" evidence="4">
    <location>
        <begin position="214"/>
        <end position="349"/>
    </location>
</feature>
<dbReference type="Proteomes" id="UP000294829">
    <property type="component" value="Unassembled WGS sequence"/>
</dbReference>
<comment type="caution">
    <text evidence="7">The sequence shown here is derived from an EMBL/GenBank/DDBJ whole genome shotgun (WGS) entry which is preliminary data.</text>
</comment>
<dbReference type="GO" id="GO:0009099">
    <property type="term" value="P:L-valine biosynthetic process"/>
    <property type="evidence" value="ECO:0007669"/>
    <property type="project" value="TreeGrafter"/>
</dbReference>
<accession>A0A4R5W2R1</accession>
<evidence type="ECO:0000256" key="1">
    <source>
        <dbReference type="ARBA" id="ARBA00007812"/>
    </source>
</evidence>
<dbReference type="InterPro" id="IPR045229">
    <property type="entry name" value="TPP_enz"/>
</dbReference>
<dbReference type="GO" id="GO:0000287">
    <property type="term" value="F:magnesium ion binding"/>
    <property type="evidence" value="ECO:0007669"/>
    <property type="project" value="InterPro"/>
</dbReference>
<dbReference type="GO" id="GO:0003984">
    <property type="term" value="F:acetolactate synthase activity"/>
    <property type="evidence" value="ECO:0007669"/>
    <property type="project" value="TreeGrafter"/>
</dbReference>
<reference evidence="7 8" key="1">
    <citation type="submission" date="2019-03" db="EMBL/GenBank/DDBJ databases">
        <title>Sapientia aquatica gen. nov., sp. nov., isolated from a crater lake.</title>
        <authorList>
            <person name="Felfoldi T."/>
            <person name="Szabo A."/>
            <person name="Toth E."/>
            <person name="Schumann P."/>
            <person name="Keki Z."/>
            <person name="Marialigeti K."/>
            <person name="Mathe I."/>
        </authorList>
    </citation>
    <scope>NUCLEOTIDE SEQUENCE [LARGE SCALE GENOMIC DNA]</scope>
    <source>
        <strain evidence="7 8">SA-152</strain>
    </source>
</reference>
<comment type="similarity">
    <text evidence="1 3">Belongs to the TPP enzyme family.</text>
</comment>
<evidence type="ECO:0000313" key="8">
    <source>
        <dbReference type="Proteomes" id="UP000294829"/>
    </source>
</evidence>
<feature type="domain" description="Thiamine pyrophosphate enzyme N-terminal TPP-binding" evidence="6">
    <location>
        <begin position="18"/>
        <end position="139"/>
    </location>
</feature>
<dbReference type="InterPro" id="IPR029035">
    <property type="entry name" value="DHS-like_NAD/FAD-binding_dom"/>
</dbReference>